<evidence type="ECO:0000256" key="1">
    <source>
        <dbReference type="ARBA" id="ARBA00012282"/>
    </source>
</evidence>
<dbReference type="CDD" id="cd01948">
    <property type="entry name" value="EAL"/>
    <property type="match status" value="1"/>
</dbReference>
<dbReference type="SMART" id="SM00052">
    <property type="entry name" value="EAL"/>
    <property type="match status" value="1"/>
</dbReference>
<dbReference type="InterPro" id="IPR001633">
    <property type="entry name" value="EAL_dom"/>
</dbReference>
<dbReference type="InterPro" id="IPR035919">
    <property type="entry name" value="EAL_sf"/>
</dbReference>
<dbReference type="PROSITE" id="PS50883">
    <property type="entry name" value="EAL"/>
    <property type="match status" value="1"/>
</dbReference>
<evidence type="ECO:0000256" key="2">
    <source>
        <dbReference type="ARBA" id="ARBA00022636"/>
    </source>
</evidence>
<feature type="modified residue" description="4-aspartylphosphate" evidence="3">
    <location>
        <position position="122"/>
    </location>
</feature>
<comment type="caution">
    <text evidence="8">The sequence shown here is derived from an EMBL/GenBank/DDBJ whole genome shotgun (WGS) entry which is preliminary data.</text>
</comment>
<dbReference type="EC" id="3.1.4.52" evidence="1"/>
<dbReference type="PANTHER" id="PTHR44757">
    <property type="entry name" value="DIGUANYLATE CYCLASE DGCP"/>
    <property type="match status" value="1"/>
</dbReference>
<evidence type="ECO:0000256" key="3">
    <source>
        <dbReference type="PROSITE-ProRule" id="PRU00169"/>
    </source>
</evidence>
<organism evidence="8 9">
    <name type="scientific">Pseudomonas jessenii</name>
    <dbReference type="NCBI Taxonomy" id="77298"/>
    <lineage>
        <taxon>Bacteria</taxon>
        <taxon>Pseudomonadati</taxon>
        <taxon>Pseudomonadota</taxon>
        <taxon>Gammaproteobacteria</taxon>
        <taxon>Pseudomonadales</taxon>
        <taxon>Pseudomonadaceae</taxon>
        <taxon>Pseudomonas</taxon>
    </lineage>
</organism>
<feature type="domain" description="GGDEF" evidence="7">
    <location>
        <begin position="255"/>
        <end position="388"/>
    </location>
</feature>
<dbReference type="Proteomes" id="UP000255365">
    <property type="component" value="Unassembled WGS sequence"/>
</dbReference>
<feature type="region of interest" description="Disordered" evidence="4">
    <location>
        <begin position="1"/>
        <end position="20"/>
    </location>
</feature>
<dbReference type="Gene3D" id="3.40.50.2300">
    <property type="match status" value="1"/>
</dbReference>
<accession>A0A370S7V2</accession>
<dbReference type="SUPFAM" id="SSF55073">
    <property type="entry name" value="Nucleotide cyclase"/>
    <property type="match status" value="1"/>
</dbReference>
<dbReference type="SUPFAM" id="SSF141868">
    <property type="entry name" value="EAL domain-like"/>
    <property type="match status" value="1"/>
</dbReference>
<sequence length="674" mass="74652">MLKRSIDTNGLRTGMRGGKKDAPEQERVWIWRGAVSAQAGPINRRILIVDDTAAIHADFRKILTPDTSGEADLNSLEQTLFGSRQASHLTFQLDSAYQGQEALKLVQLALEQGKPYALAFIDMRMPPGWDGLETIERLWQADPNLQIALCTAYTDYSWEAMAERLEFGDQLLILKKPFDALEIRQMANALTWKWQLAQDAALKMFNLEQTIEARVHELLKVSHLLHYDSLTGLPNSTLLGDRLTQHLAACRRHDKKLVVLFLGLDRFKRINNALGHPAGDEMLKRVGQQLLKNVRGSDSVFRYGSDEFVVILTDINHPQQTRSIAEKLLGVIRTPQMIAGHDVSVTASMGLSVYPDDGIEAIDLIKKAETAMRNVKDSGPDNFGFFIEAMNARAREQQSIESGIRQALQRNEFVLHYQPKIALQSGRIVGAEALVRWQKPGHGWVYPSDFIPVAEDSGLIVPLSKWVLAEACRQARQWQAAGLPPIRMSVNTSAIDFRQRHFVESVEQVLADTGLDPCLLELEITESVLMQNVDATMSALQRLKALGIKLAIDDFGTGYSSLSYLRRFPIDVLKIDQSFIRGLCTDSSDAALVGAIISLGKSLSLNVIAEGVETAAQLKYLKDHHCEEAQGFYFSEALPAPAFARLLSAGLAAPWADPSSSSDSPASSTGDNLQ</sequence>
<dbReference type="GO" id="GO:0000160">
    <property type="term" value="P:phosphorelay signal transduction system"/>
    <property type="evidence" value="ECO:0007669"/>
    <property type="project" value="InterPro"/>
</dbReference>
<feature type="domain" description="EAL" evidence="6">
    <location>
        <begin position="397"/>
        <end position="651"/>
    </location>
</feature>
<dbReference type="NCBIfam" id="TIGR00254">
    <property type="entry name" value="GGDEF"/>
    <property type="match status" value="1"/>
</dbReference>
<dbReference type="InterPro" id="IPR043128">
    <property type="entry name" value="Rev_trsase/Diguanyl_cyclase"/>
</dbReference>
<keyword evidence="2" id="KW-0973">c-di-GMP</keyword>
<dbReference type="PANTHER" id="PTHR44757:SF2">
    <property type="entry name" value="BIOFILM ARCHITECTURE MAINTENANCE PROTEIN MBAA"/>
    <property type="match status" value="1"/>
</dbReference>
<dbReference type="InterPro" id="IPR000160">
    <property type="entry name" value="GGDEF_dom"/>
</dbReference>
<gene>
    <name evidence="8" type="ORF">DEU51_115109</name>
</gene>
<feature type="region of interest" description="Disordered" evidence="4">
    <location>
        <begin position="655"/>
        <end position="674"/>
    </location>
</feature>
<dbReference type="GO" id="GO:0071111">
    <property type="term" value="F:cyclic-guanylate-specific phosphodiesterase activity"/>
    <property type="evidence" value="ECO:0007669"/>
    <property type="project" value="UniProtKB-EC"/>
</dbReference>
<feature type="domain" description="Response regulatory" evidence="5">
    <location>
        <begin position="45"/>
        <end position="191"/>
    </location>
</feature>
<dbReference type="SMART" id="SM00267">
    <property type="entry name" value="GGDEF"/>
    <property type="match status" value="1"/>
</dbReference>
<dbReference type="Pfam" id="PF00990">
    <property type="entry name" value="GGDEF"/>
    <property type="match status" value="1"/>
</dbReference>
<evidence type="ECO:0000259" key="5">
    <source>
        <dbReference type="PROSITE" id="PS50110"/>
    </source>
</evidence>
<name>A0A370S7V2_PSEJE</name>
<evidence type="ECO:0000313" key="9">
    <source>
        <dbReference type="Proteomes" id="UP000255365"/>
    </source>
</evidence>
<dbReference type="CDD" id="cd01949">
    <property type="entry name" value="GGDEF"/>
    <property type="match status" value="1"/>
</dbReference>
<dbReference type="PROSITE" id="PS50887">
    <property type="entry name" value="GGDEF"/>
    <property type="match status" value="1"/>
</dbReference>
<proteinExistence type="predicted"/>
<protein>
    <recommendedName>
        <fullName evidence="1">cyclic-guanylate-specific phosphodiesterase</fullName>
        <ecNumber evidence="1">3.1.4.52</ecNumber>
    </recommendedName>
</protein>
<dbReference type="FunFam" id="3.20.20.450:FF:000001">
    <property type="entry name" value="Cyclic di-GMP phosphodiesterase yahA"/>
    <property type="match status" value="1"/>
</dbReference>
<dbReference type="Pfam" id="PF00072">
    <property type="entry name" value="Response_reg"/>
    <property type="match status" value="1"/>
</dbReference>
<dbReference type="PROSITE" id="PS50110">
    <property type="entry name" value="RESPONSE_REGULATORY"/>
    <property type="match status" value="1"/>
</dbReference>
<dbReference type="AlphaFoldDB" id="A0A370S7V2"/>
<dbReference type="EMBL" id="QRAV01000015">
    <property type="protein sequence ID" value="RDL15847.1"/>
    <property type="molecule type" value="Genomic_DNA"/>
</dbReference>
<dbReference type="SUPFAM" id="SSF52172">
    <property type="entry name" value="CheY-like"/>
    <property type="match status" value="1"/>
</dbReference>
<evidence type="ECO:0000313" key="8">
    <source>
        <dbReference type="EMBL" id="RDL15847.1"/>
    </source>
</evidence>
<dbReference type="Gene3D" id="3.20.20.450">
    <property type="entry name" value="EAL domain"/>
    <property type="match status" value="1"/>
</dbReference>
<dbReference type="InterPro" id="IPR052155">
    <property type="entry name" value="Biofilm_reg_signaling"/>
</dbReference>
<evidence type="ECO:0000256" key="4">
    <source>
        <dbReference type="SAM" id="MobiDB-lite"/>
    </source>
</evidence>
<evidence type="ECO:0000259" key="6">
    <source>
        <dbReference type="PROSITE" id="PS50883"/>
    </source>
</evidence>
<dbReference type="Gene3D" id="3.30.70.270">
    <property type="match status" value="1"/>
</dbReference>
<reference evidence="8 9" key="1">
    <citation type="submission" date="2018-07" db="EMBL/GenBank/DDBJ databases">
        <title>Genome sequencing of rice bacterial endophytes.</title>
        <authorList>
            <person name="Venturi V."/>
        </authorList>
    </citation>
    <scope>NUCLEOTIDE SEQUENCE [LARGE SCALE GENOMIC DNA]</scope>
    <source>
        <strain evidence="8 9">E2333</strain>
    </source>
</reference>
<feature type="compositionally biased region" description="Low complexity" evidence="4">
    <location>
        <begin position="655"/>
        <end position="668"/>
    </location>
</feature>
<evidence type="ECO:0000259" key="7">
    <source>
        <dbReference type="PROSITE" id="PS50887"/>
    </source>
</evidence>
<keyword evidence="3" id="KW-0597">Phosphoprotein</keyword>
<dbReference type="InterPro" id="IPR029787">
    <property type="entry name" value="Nucleotide_cyclase"/>
</dbReference>
<dbReference type="InterPro" id="IPR001789">
    <property type="entry name" value="Sig_transdc_resp-reg_receiver"/>
</dbReference>
<dbReference type="InterPro" id="IPR011006">
    <property type="entry name" value="CheY-like_superfamily"/>
</dbReference>
<dbReference type="Pfam" id="PF00563">
    <property type="entry name" value="EAL"/>
    <property type="match status" value="1"/>
</dbReference>